<evidence type="ECO:0000256" key="2">
    <source>
        <dbReference type="SAM" id="Phobius"/>
    </source>
</evidence>
<reference evidence="3 4" key="1">
    <citation type="journal article" date="2024" name="Ann. Entomol. Soc. Am.">
        <title>Genomic analyses of the southern and eastern yellowjacket wasps (Hymenoptera: Vespidae) reveal evolutionary signatures of social life.</title>
        <authorList>
            <person name="Catto M.A."/>
            <person name="Caine P.B."/>
            <person name="Orr S.E."/>
            <person name="Hunt B.G."/>
            <person name="Goodisman M.A.D."/>
        </authorList>
    </citation>
    <scope>NUCLEOTIDE SEQUENCE [LARGE SCALE GENOMIC DNA]</scope>
    <source>
        <strain evidence="3">232</strain>
        <tissue evidence="3">Head and thorax</tissue>
    </source>
</reference>
<feature type="transmembrane region" description="Helical" evidence="2">
    <location>
        <begin position="6"/>
        <end position="28"/>
    </location>
</feature>
<dbReference type="Proteomes" id="UP001607303">
    <property type="component" value="Unassembled WGS sequence"/>
</dbReference>
<protein>
    <submittedName>
        <fullName evidence="3">Uncharacterized protein</fullName>
    </submittedName>
</protein>
<gene>
    <name evidence="3" type="ORF">V1477_002525</name>
</gene>
<organism evidence="3 4">
    <name type="scientific">Vespula maculifrons</name>
    <name type="common">Eastern yellow jacket</name>
    <name type="synonym">Wasp</name>
    <dbReference type="NCBI Taxonomy" id="7453"/>
    <lineage>
        <taxon>Eukaryota</taxon>
        <taxon>Metazoa</taxon>
        <taxon>Ecdysozoa</taxon>
        <taxon>Arthropoda</taxon>
        <taxon>Hexapoda</taxon>
        <taxon>Insecta</taxon>
        <taxon>Pterygota</taxon>
        <taxon>Neoptera</taxon>
        <taxon>Endopterygota</taxon>
        <taxon>Hymenoptera</taxon>
        <taxon>Apocrita</taxon>
        <taxon>Aculeata</taxon>
        <taxon>Vespoidea</taxon>
        <taxon>Vespidae</taxon>
        <taxon>Vespinae</taxon>
        <taxon>Vespula</taxon>
    </lineage>
</organism>
<keyword evidence="2" id="KW-1133">Transmembrane helix</keyword>
<comment type="caution">
    <text evidence="3">The sequence shown here is derived from an EMBL/GenBank/DDBJ whole genome shotgun (WGS) entry which is preliminary data.</text>
</comment>
<evidence type="ECO:0000313" key="3">
    <source>
        <dbReference type="EMBL" id="KAL2749585.1"/>
    </source>
</evidence>
<keyword evidence="4" id="KW-1185">Reference proteome</keyword>
<name>A0ABD2CWV0_VESMC</name>
<feature type="region of interest" description="Disordered" evidence="1">
    <location>
        <begin position="109"/>
        <end position="130"/>
    </location>
</feature>
<sequence length="254" mass="29330">MIPDTAFLYPFYVLIPLLAIKTALLFTISFMCYHRMFVTTIDVTLRDYHRFEIPSVPRFFDLRNPRVLKDKEERTRLVSSFYFLRSLGSSPRLSIELLKPSSYPTAALLDRRRDRKKEKETKKERKRRTTGFGVSRGINDLVESIGEFEIDRDDIERASSNLRSTTTLFLAMTPSTPSKSYWCDGTLSSSRGPFDADILPYSTFNGEDSFQEEHEERWPRGEPFHGDVSRIIANVDTTSDVVFPVDKVAFGRRG</sequence>
<dbReference type="EMBL" id="JAYRBN010000027">
    <property type="protein sequence ID" value="KAL2749585.1"/>
    <property type="molecule type" value="Genomic_DNA"/>
</dbReference>
<feature type="compositionally biased region" description="Basic and acidic residues" evidence="1">
    <location>
        <begin position="109"/>
        <end position="123"/>
    </location>
</feature>
<evidence type="ECO:0000313" key="4">
    <source>
        <dbReference type="Proteomes" id="UP001607303"/>
    </source>
</evidence>
<dbReference type="AlphaFoldDB" id="A0ABD2CWV0"/>
<keyword evidence="2" id="KW-0812">Transmembrane</keyword>
<proteinExistence type="predicted"/>
<keyword evidence="2" id="KW-0472">Membrane</keyword>
<evidence type="ECO:0000256" key="1">
    <source>
        <dbReference type="SAM" id="MobiDB-lite"/>
    </source>
</evidence>
<accession>A0ABD2CWV0</accession>